<dbReference type="InterPro" id="IPR001173">
    <property type="entry name" value="Glyco_trans_2-like"/>
</dbReference>
<reference evidence="2 3" key="1">
    <citation type="submission" date="2018-09" db="EMBL/GenBank/DDBJ databases">
        <title>Murine metabolic-syndrome-specific gut microbial biobank.</title>
        <authorList>
            <person name="Liu C."/>
        </authorList>
    </citation>
    <scope>NUCLEOTIDE SEQUENCE [LARGE SCALE GENOMIC DNA]</scope>
    <source>
        <strain evidence="2 3">8-P5</strain>
    </source>
</reference>
<evidence type="ECO:0000259" key="1">
    <source>
        <dbReference type="Pfam" id="PF00535"/>
    </source>
</evidence>
<dbReference type="PANTHER" id="PTHR22916">
    <property type="entry name" value="GLYCOSYLTRANSFERASE"/>
    <property type="match status" value="1"/>
</dbReference>
<dbReference type="CDD" id="cd00761">
    <property type="entry name" value="Glyco_tranf_GTA_type"/>
    <property type="match status" value="1"/>
</dbReference>
<gene>
    <name evidence="2" type="ORF">D7V78_13380</name>
</gene>
<proteinExistence type="predicted"/>
<dbReference type="InterPro" id="IPR029044">
    <property type="entry name" value="Nucleotide-diphossugar_trans"/>
</dbReference>
<name>A0A3L7ZM02_PARDI</name>
<dbReference type="Proteomes" id="UP000278164">
    <property type="component" value="Unassembled WGS sequence"/>
</dbReference>
<comment type="caution">
    <text evidence="2">The sequence shown here is derived from an EMBL/GenBank/DDBJ whole genome shotgun (WGS) entry which is preliminary data.</text>
</comment>
<sequence length="312" mass="35712">MSFISIIIPCYNAEKHIDRAINSILSQIGDINYEIIVVNDGSIDDTASKVLDLSTHEERIIYIEQSNGGVSSARNLGLSKAKGDYIYFLDADDKVHPETLLSVQRLLPADVVLFGFEHIHVGGTACRYIPMFSEDYLRDFLRKDLRVHICSAVFNRQFLIDNHICFSGDIYYGEDGEFIRKALFHAQTVHIIPLVLFSYIGNPASVINVPYSSKRLTSLYAMQRSCQEFKGTRYESDITFAFNVSILYNYANYLKSSPDRALDEDFKGYLSMLSTSFYLLKFNKYGLAVALLICLKKVSRRLFEFLLRRFIK</sequence>
<dbReference type="RefSeq" id="WP_121736626.1">
    <property type="nucleotide sequence ID" value="NZ_QXXG01000025.1"/>
</dbReference>
<keyword evidence="2" id="KW-0808">Transferase</keyword>
<dbReference type="EMBL" id="RAYI01000026">
    <property type="protein sequence ID" value="RLT72846.1"/>
    <property type="molecule type" value="Genomic_DNA"/>
</dbReference>
<dbReference type="GO" id="GO:0016758">
    <property type="term" value="F:hexosyltransferase activity"/>
    <property type="evidence" value="ECO:0007669"/>
    <property type="project" value="UniProtKB-ARBA"/>
</dbReference>
<dbReference type="SUPFAM" id="SSF53448">
    <property type="entry name" value="Nucleotide-diphospho-sugar transferases"/>
    <property type="match status" value="1"/>
</dbReference>
<dbReference type="OrthoDB" id="6307329at2"/>
<protein>
    <submittedName>
        <fullName evidence="2">Glycosyltransferase family 2 protein</fullName>
    </submittedName>
</protein>
<dbReference type="AlphaFoldDB" id="A0A3L7ZM02"/>
<evidence type="ECO:0000313" key="2">
    <source>
        <dbReference type="EMBL" id="RLT72846.1"/>
    </source>
</evidence>
<dbReference type="Gene3D" id="3.90.550.10">
    <property type="entry name" value="Spore Coat Polysaccharide Biosynthesis Protein SpsA, Chain A"/>
    <property type="match status" value="1"/>
</dbReference>
<dbReference type="Pfam" id="PF00535">
    <property type="entry name" value="Glycos_transf_2"/>
    <property type="match status" value="1"/>
</dbReference>
<evidence type="ECO:0000313" key="3">
    <source>
        <dbReference type="Proteomes" id="UP000278164"/>
    </source>
</evidence>
<dbReference type="PANTHER" id="PTHR22916:SF3">
    <property type="entry name" value="UDP-GLCNAC:BETAGAL BETA-1,3-N-ACETYLGLUCOSAMINYLTRANSFERASE-LIKE PROTEIN 1"/>
    <property type="match status" value="1"/>
</dbReference>
<accession>A0A3L7ZM02</accession>
<organism evidence="2 3">
    <name type="scientific">Parabacteroides distasonis</name>
    <dbReference type="NCBI Taxonomy" id="823"/>
    <lineage>
        <taxon>Bacteria</taxon>
        <taxon>Pseudomonadati</taxon>
        <taxon>Bacteroidota</taxon>
        <taxon>Bacteroidia</taxon>
        <taxon>Bacteroidales</taxon>
        <taxon>Tannerellaceae</taxon>
        <taxon>Parabacteroides</taxon>
    </lineage>
</organism>
<feature type="domain" description="Glycosyltransferase 2-like" evidence="1">
    <location>
        <begin position="5"/>
        <end position="150"/>
    </location>
</feature>